<protein>
    <submittedName>
        <fullName evidence="2">Uncharacterized protein</fullName>
    </submittedName>
</protein>
<gene>
    <name evidence="2" type="ORF">GOP47_0021029</name>
</gene>
<feature type="compositionally biased region" description="Basic and acidic residues" evidence="1">
    <location>
        <begin position="26"/>
        <end position="45"/>
    </location>
</feature>
<sequence>MAARNRRGGMPGRRGDSRTRFAGGLEGRDGRSAWDESAISRRRESSLGGSQSRGRAESKVAKSRLGSRFVQEQMNRATWA</sequence>
<dbReference type="AlphaFoldDB" id="A0A9D4Z7I4"/>
<keyword evidence="3" id="KW-1185">Reference proteome</keyword>
<feature type="compositionally biased region" description="Polar residues" evidence="1">
    <location>
        <begin position="70"/>
        <end position="80"/>
    </location>
</feature>
<evidence type="ECO:0000313" key="2">
    <source>
        <dbReference type="EMBL" id="KAI5064359.1"/>
    </source>
</evidence>
<name>A0A9D4Z7I4_ADICA</name>
<proteinExistence type="predicted"/>
<evidence type="ECO:0000313" key="3">
    <source>
        <dbReference type="Proteomes" id="UP000886520"/>
    </source>
</evidence>
<dbReference type="EMBL" id="JABFUD020000020">
    <property type="protein sequence ID" value="KAI5064359.1"/>
    <property type="molecule type" value="Genomic_DNA"/>
</dbReference>
<organism evidence="2 3">
    <name type="scientific">Adiantum capillus-veneris</name>
    <name type="common">Maidenhair fern</name>
    <dbReference type="NCBI Taxonomy" id="13818"/>
    <lineage>
        <taxon>Eukaryota</taxon>
        <taxon>Viridiplantae</taxon>
        <taxon>Streptophyta</taxon>
        <taxon>Embryophyta</taxon>
        <taxon>Tracheophyta</taxon>
        <taxon>Polypodiopsida</taxon>
        <taxon>Polypodiidae</taxon>
        <taxon>Polypodiales</taxon>
        <taxon>Pteridineae</taxon>
        <taxon>Pteridaceae</taxon>
        <taxon>Vittarioideae</taxon>
        <taxon>Adiantum</taxon>
    </lineage>
</organism>
<dbReference type="Proteomes" id="UP000886520">
    <property type="component" value="Chromosome 20"/>
</dbReference>
<accession>A0A9D4Z7I4</accession>
<comment type="caution">
    <text evidence="2">The sequence shown here is derived from an EMBL/GenBank/DDBJ whole genome shotgun (WGS) entry which is preliminary data.</text>
</comment>
<reference evidence="2" key="1">
    <citation type="submission" date="2021-01" db="EMBL/GenBank/DDBJ databases">
        <title>Adiantum capillus-veneris genome.</title>
        <authorList>
            <person name="Fang Y."/>
            <person name="Liao Q."/>
        </authorList>
    </citation>
    <scope>NUCLEOTIDE SEQUENCE</scope>
    <source>
        <strain evidence="2">H3</strain>
        <tissue evidence="2">Leaf</tissue>
    </source>
</reference>
<evidence type="ECO:0000256" key="1">
    <source>
        <dbReference type="SAM" id="MobiDB-lite"/>
    </source>
</evidence>
<feature type="region of interest" description="Disordered" evidence="1">
    <location>
        <begin position="1"/>
        <end position="80"/>
    </location>
</feature>